<name>A0A0A0L721_CUCSA</name>
<sequence>MSQCVCGGGGRRVEHARKAGGGGALSHETAISSTQGNDDVRKLRIRRNSLKRSTQP</sequence>
<protein>
    <submittedName>
        <fullName evidence="2">Uncharacterized protein</fullName>
    </submittedName>
</protein>
<gene>
    <name evidence="2" type="ORF">Csa_3G203780</name>
</gene>
<feature type="compositionally biased region" description="Gly residues" evidence="1">
    <location>
        <begin position="1"/>
        <end position="10"/>
    </location>
</feature>
<dbReference type="AlphaFoldDB" id="A0A0A0L721"/>
<reference evidence="2 3" key="4">
    <citation type="journal article" date="2011" name="BMC Genomics">
        <title>RNA-Seq improves annotation of protein-coding genes in the cucumber genome.</title>
        <authorList>
            <person name="Li Z."/>
            <person name="Zhang Z."/>
            <person name="Yan P."/>
            <person name="Huang S."/>
            <person name="Fei Z."/>
            <person name="Lin K."/>
        </authorList>
    </citation>
    <scope>NUCLEOTIDE SEQUENCE [LARGE SCALE GENOMIC DNA]</scope>
    <source>
        <strain evidence="3">cv. 9930</strain>
    </source>
</reference>
<evidence type="ECO:0000313" key="3">
    <source>
        <dbReference type="Proteomes" id="UP000029981"/>
    </source>
</evidence>
<reference evidence="2 3" key="1">
    <citation type="journal article" date="2009" name="Nat. Genet.">
        <title>The genome of the cucumber, Cucumis sativus L.</title>
        <authorList>
            <person name="Huang S."/>
            <person name="Li R."/>
            <person name="Zhang Z."/>
            <person name="Li L."/>
            <person name="Gu X."/>
            <person name="Fan W."/>
            <person name="Lucas W.J."/>
            <person name="Wang X."/>
            <person name="Xie B."/>
            <person name="Ni P."/>
            <person name="Ren Y."/>
            <person name="Zhu H."/>
            <person name="Li J."/>
            <person name="Lin K."/>
            <person name="Jin W."/>
            <person name="Fei Z."/>
            <person name="Li G."/>
            <person name="Staub J."/>
            <person name="Kilian A."/>
            <person name="van der Vossen E.A."/>
            <person name="Wu Y."/>
            <person name="Guo J."/>
            <person name="He J."/>
            <person name="Jia Z."/>
            <person name="Ren Y."/>
            <person name="Tian G."/>
            <person name="Lu Y."/>
            <person name="Ruan J."/>
            <person name="Qian W."/>
            <person name="Wang M."/>
            <person name="Huang Q."/>
            <person name="Li B."/>
            <person name="Xuan Z."/>
            <person name="Cao J."/>
            <person name="Asan"/>
            <person name="Wu Z."/>
            <person name="Zhang J."/>
            <person name="Cai Q."/>
            <person name="Bai Y."/>
            <person name="Zhao B."/>
            <person name="Han Y."/>
            <person name="Li Y."/>
            <person name="Li X."/>
            <person name="Wang S."/>
            <person name="Shi Q."/>
            <person name="Liu S."/>
            <person name="Cho W.K."/>
            <person name="Kim J.Y."/>
            <person name="Xu Y."/>
            <person name="Heller-Uszynska K."/>
            <person name="Miao H."/>
            <person name="Cheng Z."/>
            <person name="Zhang S."/>
            <person name="Wu J."/>
            <person name="Yang Y."/>
            <person name="Kang H."/>
            <person name="Li M."/>
            <person name="Liang H."/>
            <person name="Ren X."/>
            <person name="Shi Z."/>
            <person name="Wen M."/>
            <person name="Jian M."/>
            <person name="Yang H."/>
            <person name="Zhang G."/>
            <person name="Yang Z."/>
            <person name="Chen R."/>
            <person name="Liu S."/>
            <person name="Li J."/>
            <person name="Ma L."/>
            <person name="Liu H."/>
            <person name="Zhou Y."/>
            <person name="Zhao J."/>
            <person name="Fang X."/>
            <person name="Li G."/>
            <person name="Fang L."/>
            <person name="Li Y."/>
            <person name="Liu D."/>
            <person name="Zheng H."/>
            <person name="Zhang Y."/>
            <person name="Qin N."/>
            <person name="Li Z."/>
            <person name="Yang G."/>
            <person name="Yang S."/>
            <person name="Bolund L."/>
            <person name="Kristiansen K."/>
            <person name="Zheng H."/>
            <person name="Li S."/>
            <person name="Zhang X."/>
            <person name="Yang H."/>
            <person name="Wang J."/>
            <person name="Sun R."/>
            <person name="Zhang B."/>
            <person name="Jiang S."/>
            <person name="Wang J."/>
            <person name="Du Y."/>
            <person name="Li S."/>
        </authorList>
    </citation>
    <scope>NUCLEOTIDE SEQUENCE [LARGE SCALE GENOMIC DNA]</scope>
    <source>
        <strain evidence="3">cv. 9930</strain>
    </source>
</reference>
<dbReference type="Gramene" id="KGN57523">
    <property type="protein sequence ID" value="KGN57523"/>
    <property type="gene ID" value="Csa_3G203780"/>
</dbReference>
<reference evidence="2 3" key="2">
    <citation type="journal article" date="2009" name="PLoS ONE">
        <title>An integrated genetic and cytogenetic map of the cucumber genome.</title>
        <authorList>
            <person name="Ren Y."/>
            <person name="Zhang Z."/>
            <person name="Liu J."/>
            <person name="Staub J.E."/>
            <person name="Han Y."/>
            <person name="Cheng Z."/>
            <person name="Li X."/>
            <person name="Lu J."/>
            <person name="Miao H."/>
            <person name="Kang H."/>
            <person name="Xie B."/>
            <person name="Gu X."/>
            <person name="Wang X."/>
            <person name="Du Y."/>
            <person name="Jin W."/>
            <person name="Huang S."/>
        </authorList>
    </citation>
    <scope>NUCLEOTIDE SEQUENCE [LARGE SCALE GENOMIC DNA]</scope>
    <source>
        <strain evidence="3">cv. 9930</strain>
    </source>
</reference>
<reference evidence="2 3" key="3">
    <citation type="journal article" date="2010" name="BMC Genomics">
        <title>Transcriptome sequencing and comparative analysis of cucumber flowers with different sex types.</title>
        <authorList>
            <person name="Guo S."/>
            <person name="Zheng Y."/>
            <person name="Joung J.G."/>
            <person name="Liu S."/>
            <person name="Zhang Z."/>
            <person name="Crasta O.R."/>
            <person name="Sobral B.W."/>
            <person name="Xu Y."/>
            <person name="Huang S."/>
            <person name="Fei Z."/>
        </authorList>
    </citation>
    <scope>NUCLEOTIDE SEQUENCE [LARGE SCALE GENOMIC DNA]</scope>
    <source>
        <strain evidence="3">cv. 9930</strain>
    </source>
</reference>
<dbReference type="Proteomes" id="UP000029981">
    <property type="component" value="Chromosome 3"/>
</dbReference>
<organism evidence="2 3">
    <name type="scientific">Cucumis sativus</name>
    <name type="common">Cucumber</name>
    <dbReference type="NCBI Taxonomy" id="3659"/>
    <lineage>
        <taxon>Eukaryota</taxon>
        <taxon>Viridiplantae</taxon>
        <taxon>Streptophyta</taxon>
        <taxon>Embryophyta</taxon>
        <taxon>Tracheophyta</taxon>
        <taxon>Spermatophyta</taxon>
        <taxon>Magnoliopsida</taxon>
        <taxon>eudicotyledons</taxon>
        <taxon>Gunneridae</taxon>
        <taxon>Pentapetalae</taxon>
        <taxon>rosids</taxon>
        <taxon>fabids</taxon>
        <taxon>Cucurbitales</taxon>
        <taxon>Cucurbitaceae</taxon>
        <taxon>Benincaseae</taxon>
        <taxon>Cucumis</taxon>
    </lineage>
</organism>
<proteinExistence type="predicted"/>
<evidence type="ECO:0000313" key="2">
    <source>
        <dbReference type="EMBL" id="KGN57523.1"/>
    </source>
</evidence>
<keyword evidence="3" id="KW-1185">Reference proteome</keyword>
<evidence type="ECO:0000256" key="1">
    <source>
        <dbReference type="SAM" id="MobiDB-lite"/>
    </source>
</evidence>
<dbReference type="EMBL" id="CM002924">
    <property type="protein sequence ID" value="KGN57523.1"/>
    <property type="molecule type" value="Genomic_DNA"/>
</dbReference>
<feature type="region of interest" description="Disordered" evidence="1">
    <location>
        <begin position="1"/>
        <end position="56"/>
    </location>
</feature>
<accession>A0A0A0L721</accession>